<dbReference type="Proteomes" id="UP000037069">
    <property type="component" value="Unassembled WGS sequence"/>
</dbReference>
<proteinExistence type="predicted"/>
<evidence type="ECO:0000313" key="2">
    <source>
        <dbReference type="Proteomes" id="UP000037069"/>
    </source>
</evidence>
<reference evidence="1 2" key="1">
    <citation type="journal article" date="2015" name="Nat. Commun.">
        <title>Lucilia cuprina genome unlocks parasitic fly biology to underpin future interventions.</title>
        <authorList>
            <person name="Anstead C.A."/>
            <person name="Korhonen P.K."/>
            <person name="Young N.D."/>
            <person name="Hall R.S."/>
            <person name="Jex A.R."/>
            <person name="Murali S.C."/>
            <person name="Hughes D.S."/>
            <person name="Lee S.F."/>
            <person name="Perry T."/>
            <person name="Stroehlein A.J."/>
            <person name="Ansell B.R."/>
            <person name="Breugelmans B."/>
            <person name="Hofmann A."/>
            <person name="Qu J."/>
            <person name="Dugan S."/>
            <person name="Lee S.L."/>
            <person name="Chao H."/>
            <person name="Dinh H."/>
            <person name="Han Y."/>
            <person name="Doddapaneni H.V."/>
            <person name="Worley K.C."/>
            <person name="Muzny D.M."/>
            <person name="Ioannidis P."/>
            <person name="Waterhouse R.M."/>
            <person name="Zdobnov E.M."/>
            <person name="James P.J."/>
            <person name="Bagnall N.H."/>
            <person name="Kotze A.C."/>
            <person name="Gibbs R.A."/>
            <person name="Richards S."/>
            <person name="Batterham P."/>
            <person name="Gasser R.B."/>
        </authorList>
    </citation>
    <scope>NUCLEOTIDE SEQUENCE [LARGE SCALE GENOMIC DNA]</scope>
    <source>
        <strain evidence="1 2">LS</strain>
        <tissue evidence="1">Full body</tissue>
    </source>
</reference>
<protein>
    <submittedName>
        <fullName evidence="1">Uncharacterized protein</fullName>
    </submittedName>
</protein>
<sequence length="205" mass="24767">MDYVITPWDINIKWSISKVVSRYRRELQILNVQHTLNLWWGHVHNNILGNEIVDELTIAEEYMDLNTSCADVYHSLDFVYRSIRYKFKIEWDNSSRIKKGIINGHNELKYFIKEIKLCNANTFQWCNEEEEDTFHFLRQCIALSRYRFHCFESYFFQNVKELKRLIVNNEVYVMRQVVFRVNNQALQRELKGISNVTFYGDTNKT</sequence>
<organism evidence="1 2">
    <name type="scientific">Lucilia cuprina</name>
    <name type="common">Green bottle fly</name>
    <name type="synonym">Australian sheep blowfly</name>
    <dbReference type="NCBI Taxonomy" id="7375"/>
    <lineage>
        <taxon>Eukaryota</taxon>
        <taxon>Metazoa</taxon>
        <taxon>Ecdysozoa</taxon>
        <taxon>Arthropoda</taxon>
        <taxon>Hexapoda</taxon>
        <taxon>Insecta</taxon>
        <taxon>Pterygota</taxon>
        <taxon>Neoptera</taxon>
        <taxon>Endopterygota</taxon>
        <taxon>Diptera</taxon>
        <taxon>Brachycera</taxon>
        <taxon>Muscomorpha</taxon>
        <taxon>Oestroidea</taxon>
        <taxon>Calliphoridae</taxon>
        <taxon>Luciliinae</taxon>
        <taxon>Lucilia</taxon>
    </lineage>
</organism>
<dbReference type="AlphaFoldDB" id="A0A0L0BNQ9"/>
<evidence type="ECO:0000313" key="1">
    <source>
        <dbReference type="EMBL" id="KNC21593.1"/>
    </source>
</evidence>
<dbReference type="EMBL" id="JRES01001599">
    <property type="protein sequence ID" value="KNC21593.1"/>
    <property type="molecule type" value="Genomic_DNA"/>
</dbReference>
<keyword evidence="2" id="KW-1185">Reference proteome</keyword>
<gene>
    <name evidence="1" type="ORF">FF38_07672</name>
</gene>
<name>A0A0L0BNQ9_LUCCU</name>
<comment type="caution">
    <text evidence="1">The sequence shown here is derived from an EMBL/GenBank/DDBJ whole genome shotgun (WGS) entry which is preliminary data.</text>
</comment>
<accession>A0A0L0BNQ9</accession>